<gene>
    <name evidence="2" type="ORF">GETHOR_28860</name>
</gene>
<organism evidence="2 3">
    <name type="scientific">Geothrix oryzae</name>
    <dbReference type="NCBI Taxonomy" id="2927975"/>
    <lineage>
        <taxon>Bacteria</taxon>
        <taxon>Pseudomonadati</taxon>
        <taxon>Acidobacteriota</taxon>
        <taxon>Holophagae</taxon>
        <taxon>Holophagales</taxon>
        <taxon>Holophagaceae</taxon>
        <taxon>Geothrix</taxon>
    </lineage>
</organism>
<proteinExistence type="predicted"/>
<reference evidence="3" key="1">
    <citation type="journal article" date="2023" name="Int. J. Syst. Evol. Microbiol.">
        <title>Mesoterricola silvestris gen. nov., sp. nov., Mesoterricola sediminis sp. nov., Geothrix oryzae sp. nov., Geothrix edaphica sp. nov., Geothrix rubra sp. nov., and Geothrix limicola sp. nov., six novel members of Acidobacteriota isolated from soils.</title>
        <authorList>
            <person name="Itoh H."/>
            <person name="Sugisawa Y."/>
            <person name="Mise K."/>
            <person name="Xu Z."/>
            <person name="Kuniyasu M."/>
            <person name="Ushijima N."/>
            <person name="Kawano K."/>
            <person name="Kobayashi E."/>
            <person name="Shiratori Y."/>
            <person name="Masuda Y."/>
            <person name="Senoo K."/>
        </authorList>
    </citation>
    <scope>NUCLEOTIDE SEQUENCE [LARGE SCALE GENOMIC DNA]</scope>
    <source>
        <strain evidence="3">Red222</strain>
    </source>
</reference>
<dbReference type="RefSeq" id="WP_286354485.1">
    <property type="nucleotide sequence ID" value="NZ_AP027079.1"/>
</dbReference>
<feature type="region of interest" description="Disordered" evidence="1">
    <location>
        <begin position="16"/>
        <end position="62"/>
    </location>
</feature>
<evidence type="ECO:0008006" key="4">
    <source>
        <dbReference type="Google" id="ProtNLM"/>
    </source>
</evidence>
<feature type="compositionally biased region" description="Pro residues" evidence="1">
    <location>
        <begin position="19"/>
        <end position="40"/>
    </location>
</feature>
<evidence type="ECO:0000313" key="2">
    <source>
        <dbReference type="EMBL" id="BDU70785.1"/>
    </source>
</evidence>
<dbReference type="EMBL" id="AP027079">
    <property type="protein sequence ID" value="BDU70785.1"/>
    <property type="molecule type" value="Genomic_DNA"/>
</dbReference>
<evidence type="ECO:0000313" key="3">
    <source>
        <dbReference type="Proteomes" id="UP001242010"/>
    </source>
</evidence>
<dbReference type="Proteomes" id="UP001242010">
    <property type="component" value="Chromosome"/>
</dbReference>
<evidence type="ECO:0000256" key="1">
    <source>
        <dbReference type="SAM" id="MobiDB-lite"/>
    </source>
</evidence>
<accession>A0ABM8DUN5</accession>
<protein>
    <recommendedName>
        <fullName evidence="4">BON domain-containing protein</fullName>
    </recommendedName>
</protein>
<sequence>MQRSWVLAVIVGSGLLAQTPPPEPPPVPAPAQAPAAQPPEPKPEEVKPEEPKPAAPVLKVGEAKPFDQLRPTQRKLAYTLQRAALAAHELGYYRSHPKAVEVREVLEALVQTKATLPEKAQAAIPGVEVYLGRLRANHGLYDADGKKVLLEGTWKDLQASARAAAKLGAPGLEARLLKVKGLLLDPKVDATAPVWAEPEAAAPGKKGKKAPKGPKAPEGFAAQKAVTALWVKRAQAWIENTPQEVEVKGEKKMRRLPDPAQTKALNGLLIWLENEDLDLLRDPGFAWMDLRRLGAEPGMGLLAHAGDMATGKAPEGAAGELALLPTLEPVVGDSKFAKGEEKRTVLTEVKQGAPAATLAAQMAAFEKQGRSRELEVK</sequence>
<feature type="compositionally biased region" description="Basic and acidic residues" evidence="1">
    <location>
        <begin position="41"/>
        <end position="52"/>
    </location>
</feature>
<keyword evidence="3" id="KW-1185">Reference proteome</keyword>
<name>A0ABM8DUN5_9BACT</name>